<evidence type="ECO:0000256" key="15">
    <source>
        <dbReference type="ARBA" id="ARBA00063146"/>
    </source>
</evidence>
<evidence type="ECO:0000256" key="8">
    <source>
        <dbReference type="ARBA" id="ARBA00022490"/>
    </source>
</evidence>
<dbReference type="AlphaFoldDB" id="A0A1I8C1J7"/>
<evidence type="ECO:0000256" key="2">
    <source>
        <dbReference type="ARBA" id="ARBA00004202"/>
    </source>
</evidence>
<evidence type="ECO:0000256" key="11">
    <source>
        <dbReference type="ARBA" id="ARBA00023128"/>
    </source>
</evidence>
<reference evidence="18" key="1">
    <citation type="submission" date="2016-11" db="UniProtKB">
        <authorList>
            <consortium name="WormBaseParasite"/>
        </authorList>
    </citation>
    <scope>IDENTIFICATION</scope>
</reference>
<dbReference type="PANTHER" id="PTHR17490:SF10">
    <property type="entry name" value="THREONYLCARBAMOYL-AMP SYNTHASE"/>
    <property type="match status" value="1"/>
</dbReference>
<dbReference type="InterPro" id="IPR050156">
    <property type="entry name" value="TC-AMP_synthase_SUA5"/>
</dbReference>
<dbReference type="Pfam" id="PF01300">
    <property type="entry name" value="Sua5_yciO_yrdC"/>
    <property type="match status" value="1"/>
</dbReference>
<keyword evidence="11" id="KW-0496">Mitochondrion</keyword>
<evidence type="ECO:0000256" key="12">
    <source>
        <dbReference type="ARBA" id="ARBA00023136"/>
    </source>
</evidence>
<evidence type="ECO:0000256" key="9">
    <source>
        <dbReference type="ARBA" id="ARBA00022679"/>
    </source>
</evidence>
<dbReference type="FunFam" id="3.90.870.10:FF:000007">
    <property type="entry name" value="YrdC N6-threonylcarbamoyltransferase domain containing"/>
    <property type="match status" value="1"/>
</dbReference>
<evidence type="ECO:0000256" key="10">
    <source>
        <dbReference type="ARBA" id="ARBA00022946"/>
    </source>
</evidence>
<protein>
    <recommendedName>
        <fullName evidence="6">Threonylcarbamoyl-AMP synthase</fullName>
        <ecNumber evidence="5">2.7.7.87</ecNumber>
    </recommendedName>
</protein>
<evidence type="ECO:0000256" key="13">
    <source>
        <dbReference type="ARBA" id="ARBA00048366"/>
    </source>
</evidence>
<dbReference type="EC" id="2.7.7.87" evidence="5"/>
<comment type="subunit">
    <text evidence="15">Interacts with RSC1A1.</text>
</comment>
<dbReference type="GO" id="GO:0006450">
    <property type="term" value="P:regulation of translational fidelity"/>
    <property type="evidence" value="ECO:0007669"/>
    <property type="project" value="TreeGrafter"/>
</dbReference>
<dbReference type="PANTHER" id="PTHR17490">
    <property type="entry name" value="SUA5"/>
    <property type="match status" value="1"/>
</dbReference>
<keyword evidence="9" id="KW-0808">Transferase</keyword>
<dbReference type="InterPro" id="IPR017945">
    <property type="entry name" value="DHBP_synth_RibB-like_a/b_dom"/>
</dbReference>
<name>A0A1I8C1J7_MELHA</name>
<dbReference type="GO" id="GO:0003725">
    <property type="term" value="F:double-stranded RNA binding"/>
    <property type="evidence" value="ECO:0007669"/>
    <property type="project" value="InterPro"/>
</dbReference>
<evidence type="ECO:0000256" key="5">
    <source>
        <dbReference type="ARBA" id="ARBA00012584"/>
    </source>
</evidence>
<feature type="domain" description="YrdC-like" evidence="16">
    <location>
        <begin position="46"/>
        <end position="233"/>
    </location>
</feature>
<dbReference type="SUPFAM" id="SSF55821">
    <property type="entry name" value="YrdC/RibB"/>
    <property type="match status" value="1"/>
</dbReference>
<evidence type="ECO:0000256" key="14">
    <source>
        <dbReference type="ARBA" id="ARBA00058524"/>
    </source>
</evidence>
<accession>A0A1I8C1J7</accession>
<evidence type="ECO:0000259" key="16">
    <source>
        <dbReference type="PROSITE" id="PS51163"/>
    </source>
</evidence>
<proteinExistence type="inferred from homology"/>
<dbReference type="Proteomes" id="UP000095281">
    <property type="component" value="Unplaced"/>
</dbReference>
<evidence type="ECO:0000313" key="17">
    <source>
        <dbReference type="Proteomes" id="UP000095281"/>
    </source>
</evidence>
<dbReference type="WBParaSite" id="MhA1_Contig893.frz3.gene20">
    <property type="protein sequence ID" value="MhA1_Contig893.frz3.gene20"/>
    <property type="gene ID" value="MhA1_Contig893.frz3.gene20"/>
</dbReference>
<evidence type="ECO:0000256" key="1">
    <source>
        <dbReference type="ARBA" id="ARBA00004173"/>
    </source>
</evidence>
<evidence type="ECO:0000256" key="7">
    <source>
        <dbReference type="ARBA" id="ARBA00022475"/>
    </source>
</evidence>
<comment type="function">
    <text evidence="14">Cytoplasmic and mitochondrial threonylcarbamoyl-AMP synthase required for the formation of a threonylcarbamoyl group on adenosine at position 37 (t(6)A37) in tRNAs that read codons beginning with adenine. Catalyzes the conversion of L-threonine, HCO(3)(-)/CO(2) and ATP to give threonylcarbamoyl-AMP (TC-AMP) as the acyladenylate intermediate, with the release of diphosphate. Participates in t(6)A37 formation in cytoplasmic and mitochondrial tRNAs. May regulate the activity of some transporters.</text>
</comment>
<dbReference type="Gene3D" id="3.90.870.10">
    <property type="entry name" value="DHBP synthase"/>
    <property type="match status" value="1"/>
</dbReference>
<evidence type="ECO:0000256" key="6">
    <source>
        <dbReference type="ARBA" id="ARBA00015492"/>
    </source>
</evidence>
<comment type="subcellular location">
    <subcellularLocation>
        <location evidence="2">Cell membrane</location>
        <topology evidence="2">Peripheral membrane protein</topology>
    </subcellularLocation>
    <subcellularLocation>
        <location evidence="3">Cytoplasm</location>
    </subcellularLocation>
    <subcellularLocation>
        <location evidence="1">Mitochondrion</location>
    </subcellularLocation>
</comment>
<evidence type="ECO:0000313" key="18">
    <source>
        <dbReference type="WBParaSite" id="MhA1_Contig893.frz3.gene20"/>
    </source>
</evidence>
<keyword evidence="8" id="KW-0963">Cytoplasm</keyword>
<dbReference type="GO" id="GO:0061710">
    <property type="term" value="F:L-threonylcarbamoyladenylate synthase"/>
    <property type="evidence" value="ECO:0007669"/>
    <property type="project" value="UniProtKB-EC"/>
</dbReference>
<keyword evidence="10" id="KW-0809">Transit peptide</keyword>
<keyword evidence="17" id="KW-1185">Reference proteome</keyword>
<dbReference type="PROSITE" id="PS51163">
    <property type="entry name" value="YRDC"/>
    <property type="match status" value="1"/>
</dbReference>
<evidence type="ECO:0000256" key="3">
    <source>
        <dbReference type="ARBA" id="ARBA00004496"/>
    </source>
</evidence>
<sequence length="314" mass="35595">MLKRSIQYIYDLRGIYKLEKARLKRKRMGTGSNIVKLDPLNNAEWFKAVFGAVECLKNGGVVAVPTDTLYGLCTLAENADRLYKLKRRPKGKPLGLFLNEGEDVFSYAERTVSNGLIKSLLPGPVTLVFNRSQELPSNFNCGTQSVGFRIPQARFVRDICRFIPYRLIAQTSANVSGSDLNPIKIEDFQDIWDDIDMIIDGGTILENNMSRLGSTVIDLSLPGQFKILRVGCEWMRYKGQTFSNPFNRQNVILSAEQETINILREYGLKSVEEVQRGKIESDAKDKTPLIDFEEKNDEIEDITIKRSERLVGNN</sequence>
<keyword evidence="12" id="KW-0472">Membrane</keyword>
<dbReference type="GO" id="GO:0005886">
    <property type="term" value="C:plasma membrane"/>
    <property type="evidence" value="ECO:0007669"/>
    <property type="project" value="UniProtKB-SubCell"/>
</dbReference>
<evidence type="ECO:0000256" key="4">
    <source>
        <dbReference type="ARBA" id="ARBA00007663"/>
    </source>
</evidence>
<keyword evidence="7" id="KW-1003">Cell membrane</keyword>
<organism evidence="17 18">
    <name type="scientific">Meloidogyne hapla</name>
    <name type="common">Root-knot nematode worm</name>
    <dbReference type="NCBI Taxonomy" id="6305"/>
    <lineage>
        <taxon>Eukaryota</taxon>
        <taxon>Metazoa</taxon>
        <taxon>Ecdysozoa</taxon>
        <taxon>Nematoda</taxon>
        <taxon>Chromadorea</taxon>
        <taxon>Rhabditida</taxon>
        <taxon>Tylenchina</taxon>
        <taxon>Tylenchomorpha</taxon>
        <taxon>Tylenchoidea</taxon>
        <taxon>Meloidogynidae</taxon>
        <taxon>Meloidogyninae</taxon>
        <taxon>Meloidogyne</taxon>
    </lineage>
</organism>
<dbReference type="GO" id="GO:0000049">
    <property type="term" value="F:tRNA binding"/>
    <property type="evidence" value="ECO:0007669"/>
    <property type="project" value="TreeGrafter"/>
</dbReference>
<comment type="similarity">
    <text evidence="4">Belongs to the SUA5 family.</text>
</comment>
<comment type="catalytic activity">
    <reaction evidence="13">
        <text>L-threonine + hydrogencarbonate + ATP = L-threonylcarbamoyladenylate + diphosphate + H2O</text>
        <dbReference type="Rhea" id="RHEA:36407"/>
        <dbReference type="ChEBI" id="CHEBI:15377"/>
        <dbReference type="ChEBI" id="CHEBI:17544"/>
        <dbReference type="ChEBI" id="CHEBI:30616"/>
        <dbReference type="ChEBI" id="CHEBI:33019"/>
        <dbReference type="ChEBI" id="CHEBI:57926"/>
        <dbReference type="ChEBI" id="CHEBI:73682"/>
        <dbReference type="EC" id="2.7.7.87"/>
    </reaction>
</comment>
<dbReference type="GO" id="GO:0005739">
    <property type="term" value="C:mitochondrion"/>
    <property type="evidence" value="ECO:0007669"/>
    <property type="project" value="UniProtKB-SubCell"/>
</dbReference>
<dbReference type="InterPro" id="IPR006070">
    <property type="entry name" value="Sua5-like_dom"/>
</dbReference>